<gene>
    <name evidence="3" type="ORF">H9804_04310</name>
</gene>
<dbReference type="PANTHER" id="PTHR37829">
    <property type="entry name" value="PHAGE-LIKE ELEMENT PBSX PROTEIN XKDT"/>
    <property type="match status" value="1"/>
</dbReference>
<reference evidence="3" key="1">
    <citation type="journal article" date="2021" name="PeerJ">
        <title>Extensive microbial diversity within the chicken gut microbiome revealed by metagenomics and culture.</title>
        <authorList>
            <person name="Gilroy R."/>
            <person name="Ravi A."/>
            <person name="Getino M."/>
            <person name="Pursley I."/>
            <person name="Horton D.L."/>
            <person name="Alikhan N.F."/>
            <person name="Baker D."/>
            <person name="Gharbi K."/>
            <person name="Hall N."/>
            <person name="Watson M."/>
            <person name="Adriaenssens E.M."/>
            <person name="Foster-Nyarko E."/>
            <person name="Jarju S."/>
            <person name="Secka A."/>
            <person name="Antonio M."/>
            <person name="Oren A."/>
            <person name="Chaudhuri R.R."/>
            <person name="La Ragione R."/>
            <person name="Hildebrand F."/>
            <person name="Pallen M.J."/>
        </authorList>
    </citation>
    <scope>NUCLEOTIDE SEQUENCE</scope>
    <source>
        <strain evidence="3">ChiW4-1371</strain>
    </source>
</reference>
<organism evidence="3 4">
    <name type="scientific">Candidatus Mucispirillum faecigallinarum</name>
    <dbReference type="NCBI Taxonomy" id="2838699"/>
    <lineage>
        <taxon>Bacteria</taxon>
        <taxon>Pseudomonadati</taxon>
        <taxon>Deferribacterota</taxon>
        <taxon>Deferribacteres</taxon>
        <taxon>Deferribacterales</taxon>
        <taxon>Mucispirillaceae</taxon>
        <taxon>Mucispirillum</taxon>
    </lineage>
</organism>
<dbReference type="PANTHER" id="PTHR37829:SF3">
    <property type="entry name" value="PROTEIN JAYE-RELATED"/>
    <property type="match status" value="1"/>
</dbReference>
<sequence>MSDLNLLSDNPQEIESSIINAYNALRVAQGEKEITAASPIYIFLKSIAYVLSCYSALINEKIKQNFIDYAGGEYLDALGKLTGTTRLQATASLCTVRFTRVSGTSNAVLIPKNTRITADSYIYFQTIEAAEISAGAESVDVIVSAVVAGSSGNGYGAGSIKQIVDNIAYLKSVENITESSGGTDIESDDSYRQRIFLAPETFSVAGPKLAYVYHTKSVSSDIIDVAVVSDEPGVVKIYPLLTGGTLPSEELLQSINNKLSASDVRPLTDKVEVLEPVHKEYNIDLDYYLYEERDAIPDEKVQKVVSDYIVWQKSVLGRDINPDKLIADLQMLGIKRVVIREPVFTKVESNELALGTLIKAEFKALEVE</sequence>
<evidence type="ECO:0000259" key="2">
    <source>
        <dbReference type="Pfam" id="PF26078"/>
    </source>
</evidence>
<dbReference type="InterPro" id="IPR014507">
    <property type="entry name" value="Baseplate_assembly_J_pred"/>
</dbReference>
<evidence type="ECO:0000259" key="1">
    <source>
        <dbReference type="Pfam" id="PF04865"/>
    </source>
</evidence>
<accession>A0A9D2GUA2</accession>
<dbReference type="InterPro" id="IPR006949">
    <property type="entry name" value="Barrel_Baseplate_J-like"/>
</dbReference>
<protein>
    <submittedName>
        <fullName evidence="3">Baseplate J/gp47 family protein</fullName>
    </submittedName>
</protein>
<evidence type="ECO:0000313" key="3">
    <source>
        <dbReference type="EMBL" id="HIZ89145.1"/>
    </source>
</evidence>
<dbReference type="PIRSF" id="PIRSF020481">
    <property type="entry name" value="BAP"/>
    <property type="match status" value="1"/>
</dbReference>
<reference evidence="3" key="2">
    <citation type="submission" date="2021-04" db="EMBL/GenBank/DDBJ databases">
        <authorList>
            <person name="Gilroy R."/>
        </authorList>
    </citation>
    <scope>NUCLEOTIDE SEQUENCE</scope>
    <source>
        <strain evidence="3">ChiW4-1371</strain>
    </source>
</reference>
<dbReference type="InterPro" id="IPR052399">
    <property type="entry name" value="Phage_Baseplate_Assmbl_Protein"/>
</dbReference>
<dbReference type="InterPro" id="IPR058531">
    <property type="entry name" value="Baseplate_J_M"/>
</dbReference>
<comment type="caution">
    <text evidence="3">The sequence shown here is derived from an EMBL/GenBank/DDBJ whole genome shotgun (WGS) entry which is preliminary data.</text>
</comment>
<feature type="domain" description="Baseplate protein J-like barrel" evidence="1">
    <location>
        <begin position="95"/>
        <end position="182"/>
    </location>
</feature>
<proteinExistence type="predicted"/>
<dbReference type="Pfam" id="PF26078">
    <property type="entry name" value="Baseplate_J_M"/>
    <property type="match status" value="1"/>
</dbReference>
<dbReference type="Pfam" id="PF04865">
    <property type="entry name" value="Baseplate_J"/>
    <property type="match status" value="1"/>
</dbReference>
<evidence type="ECO:0000313" key="4">
    <source>
        <dbReference type="Proteomes" id="UP000824176"/>
    </source>
</evidence>
<feature type="domain" description="Baseplate J-like central" evidence="2">
    <location>
        <begin position="204"/>
        <end position="274"/>
    </location>
</feature>
<dbReference type="EMBL" id="DXAQ01000068">
    <property type="protein sequence ID" value="HIZ89145.1"/>
    <property type="molecule type" value="Genomic_DNA"/>
</dbReference>
<dbReference type="Proteomes" id="UP000824176">
    <property type="component" value="Unassembled WGS sequence"/>
</dbReference>
<name>A0A9D2GUA2_9BACT</name>
<dbReference type="AlphaFoldDB" id="A0A9D2GUA2"/>